<feature type="compositionally biased region" description="Basic and acidic residues" evidence="1">
    <location>
        <begin position="65"/>
        <end position="75"/>
    </location>
</feature>
<keyword evidence="3" id="KW-1185">Reference proteome</keyword>
<proteinExistence type="predicted"/>
<gene>
    <name evidence="2" type="ORF">PODLI_1B000589</name>
</gene>
<sequence>NSLAPQGARAGDSPPRQVAARKGGGGGRREQAGDTRHPGPLHIPDLSHHPSFPSPFAAAATSTAWRERKREERWRTPASQPASPSRLPKFGGRCCRVRLRQGAPSRPGCPAVAVTARGSGQRPRRRGEGAPPPRLPRRSRAERILPPAGSLAA</sequence>
<dbReference type="Proteomes" id="UP001178461">
    <property type="component" value="Chromosome 11"/>
</dbReference>
<name>A0AA35L0W7_9SAUR</name>
<reference evidence="2" key="1">
    <citation type="submission" date="2022-12" db="EMBL/GenBank/DDBJ databases">
        <authorList>
            <person name="Alioto T."/>
            <person name="Alioto T."/>
            <person name="Gomez Garrido J."/>
        </authorList>
    </citation>
    <scope>NUCLEOTIDE SEQUENCE</scope>
</reference>
<feature type="non-terminal residue" evidence="2">
    <location>
        <position position="153"/>
    </location>
</feature>
<accession>A0AA35L0W7</accession>
<feature type="region of interest" description="Disordered" evidence="1">
    <location>
        <begin position="1"/>
        <end position="153"/>
    </location>
</feature>
<protein>
    <submittedName>
        <fullName evidence="2">Uncharacterized protein</fullName>
    </submittedName>
</protein>
<feature type="compositionally biased region" description="Basic and acidic residues" evidence="1">
    <location>
        <begin position="27"/>
        <end position="37"/>
    </location>
</feature>
<evidence type="ECO:0000313" key="2">
    <source>
        <dbReference type="EMBL" id="CAI5787835.1"/>
    </source>
</evidence>
<organism evidence="2 3">
    <name type="scientific">Podarcis lilfordi</name>
    <name type="common">Lilford's wall lizard</name>
    <dbReference type="NCBI Taxonomy" id="74358"/>
    <lineage>
        <taxon>Eukaryota</taxon>
        <taxon>Metazoa</taxon>
        <taxon>Chordata</taxon>
        <taxon>Craniata</taxon>
        <taxon>Vertebrata</taxon>
        <taxon>Euteleostomi</taxon>
        <taxon>Lepidosauria</taxon>
        <taxon>Squamata</taxon>
        <taxon>Bifurcata</taxon>
        <taxon>Unidentata</taxon>
        <taxon>Episquamata</taxon>
        <taxon>Laterata</taxon>
        <taxon>Lacertibaenia</taxon>
        <taxon>Lacertidae</taxon>
        <taxon>Podarcis</taxon>
    </lineage>
</organism>
<dbReference type="EMBL" id="OX395136">
    <property type="protein sequence ID" value="CAI5787835.1"/>
    <property type="molecule type" value="Genomic_DNA"/>
</dbReference>
<feature type="non-terminal residue" evidence="2">
    <location>
        <position position="1"/>
    </location>
</feature>
<evidence type="ECO:0000256" key="1">
    <source>
        <dbReference type="SAM" id="MobiDB-lite"/>
    </source>
</evidence>
<evidence type="ECO:0000313" key="3">
    <source>
        <dbReference type="Proteomes" id="UP001178461"/>
    </source>
</evidence>
<dbReference type="AlphaFoldDB" id="A0AA35L0W7"/>
<feature type="compositionally biased region" description="Low complexity" evidence="1">
    <location>
        <begin position="49"/>
        <end position="64"/>
    </location>
</feature>